<dbReference type="InterPro" id="IPR036259">
    <property type="entry name" value="MFS_trans_sf"/>
</dbReference>
<dbReference type="PANTHER" id="PTHR42718">
    <property type="entry name" value="MAJOR FACILITATOR SUPERFAMILY MULTIDRUG TRANSPORTER MFSC"/>
    <property type="match status" value="1"/>
</dbReference>
<evidence type="ECO:0000256" key="4">
    <source>
        <dbReference type="ARBA" id="ARBA00022692"/>
    </source>
</evidence>
<proteinExistence type="predicted"/>
<dbReference type="Gene3D" id="1.20.1250.20">
    <property type="entry name" value="MFS general substrate transporter like domains"/>
    <property type="match status" value="1"/>
</dbReference>
<keyword evidence="3" id="KW-1003">Cell membrane</keyword>
<dbReference type="AlphaFoldDB" id="A0A1G7TVW3"/>
<evidence type="ECO:0000256" key="2">
    <source>
        <dbReference type="ARBA" id="ARBA00022448"/>
    </source>
</evidence>
<dbReference type="STRING" id="366584.SAMN05216377_111154"/>
<protein>
    <submittedName>
        <fullName evidence="8">Predicted arabinose efflux permease, MFS family</fullName>
    </submittedName>
</protein>
<dbReference type="CDD" id="cd17321">
    <property type="entry name" value="MFS_MMR_MDR_like"/>
    <property type="match status" value="1"/>
</dbReference>
<sequence length="457" mass="46244">MTATDRLSARAWALLLVLSGAIFLEGVDISMMGVALPSMRADLALSTGELQWVVSSYVLGYGGFVLLGGRAADLLGRRRMFLVMLGVFVVFSGLGGVATEGWMLGAARFVTGVAAAFTAPAGLSIITTTYARGPARDRAVLVYAGAAAGGFSLGMVVGGLLTALHWRWVFFAPVVLATVILAAAAAVVPRDGGARRAGARFDLVGTLLLTVGMSLLILTVVHAPEVPLAISLLTGAGAVAGLVAFLAVERRRPEPLLRLGILRVPGVARANLGAMALVGSFMAFQFSAVLFLQEQLGWSSIETGLLLAIGGLDAVLAPTLAPPLVRRVGNGRVLVAGLGLAAVGYLGFLPLDGTVSLMAAGLLAISVAFALAYGPLTLVGTDRAEESEQGLAGGLMTMSFQFGGAIGLAVATAAVVSADLRAGIVVAVALAVAGVAVTAPLARHGAAEPAGVARAAR</sequence>
<dbReference type="GO" id="GO:0022857">
    <property type="term" value="F:transmembrane transporter activity"/>
    <property type="evidence" value="ECO:0007669"/>
    <property type="project" value="InterPro"/>
</dbReference>
<dbReference type="EMBL" id="FNBE01000011">
    <property type="protein sequence ID" value="SDG39413.1"/>
    <property type="molecule type" value="Genomic_DNA"/>
</dbReference>
<evidence type="ECO:0000256" key="6">
    <source>
        <dbReference type="ARBA" id="ARBA00023136"/>
    </source>
</evidence>
<name>A0A1G7TVW3_PSEOR</name>
<dbReference type="Gene3D" id="1.20.1720.10">
    <property type="entry name" value="Multidrug resistance protein D"/>
    <property type="match status" value="1"/>
</dbReference>
<dbReference type="PROSITE" id="PS50850">
    <property type="entry name" value="MFS"/>
    <property type="match status" value="1"/>
</dbReference>
<accession>A0A1G7TVW3</accession>
<evidence type="ECO:0000256" key="5">
    <source>
        <dbReference type="ARBA" id="ARBA00022989"/>
    </source>
</evidence>
<organism evidence="8 9">
    <name type="scientific">Pseudonocardia oroxyli</name>
    <dbReference type="NCBI Taxonomy" id="366584"/>
    <lineage>
        <taxon>Bacteria</taxon>
        <taxon>Bacillati</taxon>
        <taxon>Actinomycetota</taxon>
        <taxon>Actinomycetes</taxon>
        <taxon>Pseudonocardiales</taxon>
        <taxon>Pseudonocardiaceae</taxon>
        <taxon>Pseudonocardia</taxon>
    </lineage>
</organism>
<evidence type="ECO:0000313" key="9">
    <source>
        <dbReference type="Proteomes" id="UP000198967"/>
    </source>
</evidence>
<dbReference type="SUPFAM" id="SSF103473">
    <property type="entry name" value="MFS general substrate transporter"/>
    <property type="match status" value="1"/>
</dbReference>
<dbReference type="InterPro" id="IPR011701">
    <property type="entry name" value="MFS"/>
</dbReference>
<dbReference type="Pfam" id="PF07690">
    <property type="entry name" value="MFS_1"/>
    <property type="match status" value="1"/>
</dbReference>
<dbReference type="InterPro" id="IPR020846">
    <property type="entry name" value="MFS_dom"/>
</dbReference>
<evidence type="ECO:0000259" key="7">
    <source>
        <dbReference type="PROSITE" id="PS50850"/>
    </source>
</evidence>
<keyword evidence="9" id="KW-1185">Reference proteome</keyword>
<dbReference type="OrthoDB" id="7375466at2"/>
<keyword evidence="6" id="KW-0472">Membrane</keyword>
<dbReference type="PANTHER" id="PTHR42718:SF46">
    <property type="entry name" value="BLR6921 PROTEIN"/>
    <property type="match status" value="1"/>
</dbReference>
<keyword evidence="4" id="KW-0812">Transmembrane</keyword>
<evidence type="ECO:0000256" key="1">
    <source>
        <dbReference type="ARBA" id="ARBA00004651"/>
    </source>
</evidence>
<dbReference type="GO" id="GO:0005886">
    <property type="term" value="C:plasma membrane"/>
    <property type="evidence" value="ECO:0007669"/>
    <property type="project" value="UniProtKB-SubCell"/>
</dbReference>
<evidence type="ECO:0000313" key="8">
    <source>
        <dbReference type="EMBL" id="SDG39413.1"/>
    </source>
</evidence>
<keyword evidence="2" id="KW-0813">Transport</keyword>
<reference evidence="8 9" key="1">
    <citation type="submission" date="2016-10" db="EMBL/GenBank/DDBJ databases">
        <authorList>
            <person name="de Groot N.N."/>
        </authorList>
    </citation>
    <scope>NUCLEOTIDE SEQUENCE [LARGE SCALE GENOMIC DNA]</scope>
    <source>
        <strain evidence="8 9">CGMCC 4.3143</strain>
    </source>
</reference>
<evidence type="ECO:0000256" key="3">
    <source>
        <dbReference type="ARBA" id="ARBA00022475"/>
    </source>
</evidence>
<feature type="domain" description="Major facilitator superfamily (MFS) profile" evidence="7">
    <location>
        <begin position="14"/>
        <end position="446"/>
    </location>
</feature>
<comment type="subcellular location">
    <subcellularLocation>
        <location evidence="1">Cell membrane</location>
        <topology evidence="1">Multi-pass membrane protein</topology>
    </subcellularLocation>
</comment>
<keyword evidence="5" id="KW-1133">Transmembrane helix</keyword>
<dbReference type="Proteomes" id="UP000198967">
    <property type="component" value="Unassembled WGS sequence"/>
</dbReference>
<gene>
    <name evidence="8" type="ORF">SAMN05216377_111154</name>
</gene>